<evidence type="ECO:0000256" key="3">
    <source>
        <dbReference type="PIRSR" id="PIRSR000390-2"/>
    </source>
</evidence>
<feature type="modified residue" description="N6-(pyridoxal phosphate)lysine" evidence="3">
    <location>
        <position position="176"/>
    </location>
</feature>
<dbReference type="SUPFAM" id="SSF53383">
    <property type="entry name" value="PLP-dependent transferases"/>
    <property type="match status" value="1"/>
</dbReference>
<evidence type="ECO:0000256" key="1">
    <source>
        <dbReference type="ARBA" id="ARBA00037999"/>
    </source>
</evidence>
<accession>A0A1Q6FAR4</accession>
<dbReference type="Pfam" id="PF01041">
    <property type="entry name" value="DegT_DnrJ_EryC1"/>
    <property type="match status" value="1"/>
</dbReference>
<dbReference type="PANTHER" id="PTHR30244:SF34">
    <property type="entry name" value="DTDP-4-AMINO-4,6-DIDEOXYGALACTOSE TRANSAMINASE"/>
    <property type="match status" value="1"/>
</dbReference>
<dbReference type="PIRSF" id="PIRSF000390">
    <property type="entry name" value="PLP_StrS"/>
    <property type="match status" value="1"/>
</dbReference>
<dbReference type="Gene3D" id="3.40.640.10">
    <property type="entry name" value="Type I PLP-dependent aspartate aminotransferase-like (Major domain)"/>
    <property type="match status" value="1"/>
</dbReference>
<dbReference type="GO" id="GO:0008483">
    <property type="term" value="F:transaminase activity"/>
    <property type="evidence" value="ECO:0007669"/>
    <property type="project" value="TreeGrafter"/>
</dbReference>
<name>A0A1Q6FAR4_9BACT</name>
<dbReference type="InterPro" id="IPR000653">
    <property type="entry name" value="DegT/StrS_aminotransferase"/>
</dbReference>
<gene>
    <name evidence="5" type="ORF">BHV66_03140</name>
</gene>
<dbReference type="STRING" id="28117.BHV66_03140"/>
<keyword evidence="3 4" id="KW-0663">Pyridoxal phosphate</keyword>
<dbReference type="GO" id="GO:0030170">
    <property type="term" value="F:pyridoxal phosphate binding"/>
    <property type="evidence" value="ECO:0007669"/>
    <property type="project" value="TreeGrafter"/>
</dbReference>
<dbReference type="RefSeq" id="WP_262893037.1">
    <property type="nucleotide sequence ID" value="NZ_BAAFLA010000011.1"/>
</dbReference>
<feature type="active site" description="Proton acceptor" evidence="2">
    <location>
        <position position="176"/>
    </location>
</feature>
<evidence type="ECO:0008006" key="7">
    <source>
        <dbReference type="Google" id="ProtNLM"/>
    </source>
</evidence>
<organism evidence="5 6">
    <name type="scientific">Alistipes putredinis</name>
    <dbReference type="NCBI Taxonomy" id="28117"/>
    <lineage>
        <taxon>Bacteria</taxon>
        <taxon>Pseudomonadati</taxon>
        <taxon>Bacteroidota</taxon>
        <taxon>Bacteroidia</taxon>
        <taxon>Bacteroidales</taxon>
        <taxon>Rikenellaceae</taxon>
        <taxon>Alistipes</taxon>
    </lineage>
</organism>
<dbReference type="AlphaFoldDB" id="A0A1Q6FAR4"/>
<sequence length="400" mass="46283">MKISLLPRSRVNYSWTHLFKSLFIRTESGKYTSRLKREIARYFGQKDVILTSSGRSGLQILISYLQRKKVIVPSYTCKAVTEAILMGGGNVQYVEVSETDFNMLPEELQKVIDKDSVVIATHQFGNPCRIEEIQSLCRRTGAILIEDCAASLGTHIQGQPAGSFGDYAFFSFDSTKLVTVPSKGGFIIAREATETERLATYIQKYQAPGVSFRIKHTVIGLIYLLLKNKYLYRGFHFLTMQCRNRMQLDESHELDLHFNDYYRHRMAEWQAYMALPQIENLDKLILRRKEIYRRYDSSIRETPVLRKPVFNDEACCIRYAIQVENKASFYRRCLTRGIDMAFSFSYIVCPASFTHAKRIAETVLDLPYYYDMKDEEVTCVINTINEIAAETPRKKQKLIV</sequence>
<comment type="caution">
    <text evidence="5">The sequence shown here is derived from an EMBL/GenBank/DDBJ whole genome shotgun (WGS) entry which is preliminary data.</text>
</comment>
<comment type="similarity">
    <text evidence="1 4">Belongs to the DegT/DnrJ/EryC1 family.</text>
</comment>
<dbReference type="InterPro" id="IPR015422">
    <property type="entry name" value="PyrdxlP-dep_Trfase_small"/>
</dbReference>
<dbReference type="InterPro" id="IPR015421">
    <property type="entry name" value="PyrdxlP-dep_Trfase_major"/>
</dbReference>
<dbReference type="Gene3D" id="3.90.1150.10">
    <property type="entry name" value="Aspartate Aminotransferase, domain 1"/>
    <property type="match status" value="1"/>
</dbReference>
<reference evidence="5 6" key="1">
    <citation type="journal article" date="2016" name="Nat. Biotechnol.">
        <title>Measurement of bacterial replication rates in microbial communities.</title>
        <authorList>
            <person name="Brown C.T."/>
            <person name="Olm M.R."/>
            <person name="Thomas B.C."/>
            <person name="Banfield J.F."/>
        </authorList>
    </citation>
    <scope>NUCLEOTIDE SEQUENCE [LARGE SCALE GENOMIC DNA]</scope>
    <source>
        <strain evidence="5">CAG:67_53_122</strain>
    </source>
</reference>
<dbReference type="EMBL" id="MNQH01000003">
    <property type="protein sequence ID" value="OKY95961.1"/>
    <property type="molecule type" value="Genomic_DNA"/>
</dbReference>
<evidence type="ECO:0000313" key="6">
    <source>
        <dbReference type="Proteomes" id="UP000187417"/>
    </source>
</evidence>
<evidence type="ECO:0000256" key="2">
    <source>
        <dbReference type="PIRSR" id="PIRSR000390-1"/>
    </source>
</evidence>
<dbReference type="PANTHER" id="PTHR30244">
    <property type="entry name" value="TRANSAMINASE"/>
    <property type="match status" value="1"/>
</dbReference>
<protein>
    <recommendedName>
        <fullName evidence="7">Aminotransferase DegT</fullName>
    </recommendedName>
</protein>
<dbReference type="GO" id="GO:0000271">
    <property type="term" value="P:polysaccharide biosynthetic process"/>
    <property type="evidence" value="ECO:0007669"/>
    <property type="project" value="TreeGrafter"/>
</dbReference>
<dbReference type="Proteomes" id="UP000187417">
    <property type="component" value="Unassembled WGS sequence"/>
</dbReference>
<dbReference type="InterPro" id="IPR015424">
    <property type="entry name" value="PyrdxlP-dep_Trfase"/>
</dbReference>
<evidence type="ECO:0000313" key="5">
    <source>
        <dbReference type="EMBL" id="OKY95961.1"/>
    </source>
</evidence>
<evidence type="ECO:0000256" key="4">
    <source>
        <dbReference type="RuleBase" id="RU004508"/>
    </source>
</evidence>
<proteinExistence type="inferred from homology"/>